<evidence type="ECO:0000313" key="10">
    <source>
        <dbReference type="EMBL" id="KKN89370.1"/>
    </source>
</evidence>
<gene>
    <name evidence="10" type="ORF">LCGC14_0238770</name>
</gene>
<evidence type="ECO:0000256" key="6">
    <source>
        <dbReference type="ARBA" id="ARBA00022840"/>
    </source>
</evidence>
<dbReference type="SUPFAM" id="SSF56112">
    <property type="entry name" value="Protein kinase-like (PK-like)"/>
    <property type="match status" value="2"/>
</dbReference>
<comment type="catalytic activity">
    <reaction evidence="7">
        <text>L-threonyl-[protein] + ATP = O-phospho-L-threonyl-[protein] + ADP + H(+)</text>
        <dbReference type="Rhea" id="RHEA:46608"/>
        <dbReference type="Rhea" id="RHEA-COMP:11060"/>
        <dbReference type="Rhea" id="RHEA-COMP:11605"/>
        <dbReference type="ChEBI" id="CHEBI:15378"/>
        <dbReference type="ChEBI" id="CHEBI:30013"/>
        <dbReference type="ChEBI" id="CHEBI:30616"/>
        <dbReference type="ChEBI" id="CHEBI:61977"/>
        <dbReference type="ChEBI" id="CHEBI:456216"/>
        <dbReference type="EC" id="2.7.11.1"/>
    </reaction>
</comment>
<comment type="catalytic activity">
    <reaction evidence="8">
        <text>L-seryl-[protein] + ATP = O-phospho-L-seryl-[protein] + ADP + H(+)</text>
        <dbReference type="Rhea" id="RHEA:17989"/>
        <dbReference type="Rhea" id="RHEA-COMP:9863"/>
        <dbReference type="Rhea" id="RHEA-COMP:11604"/>
        <dbReference type="ChEBI" id="CHEBI:15378"/>
        <dbReference type="ChEBI" id="CHEBI:29999"/>
        <dbReference type="ChEBI" id="CHEBI:30616"/>
        <dbReference type="ChEBI" id="CHEBI:83421"/>
        <dbReference type="ChEBI" id="CHEBI:456216"/>
        <dbReference type="EC" id="2.7.11.1"/>
    </reaction>
</comment>
<evidence type="ECO:0000256" key="1">
    <source>
        <dbReference type="ARBA" id="ARBA00010630"/>
    </source>
</evidence>
<dbReference type="AlphaFoldDB" id="A0A0F9U828"/>
<proteinExistence type="inferred from homology"/>
<dbReference type="GO" id="GO:0005524">
    <property type="term" value="F:ATP binding"/>
    <property type="evidence" value="ECO:0007669"/>
    <property type="project" value="UniProtKB-KW"/>
</dbReference>
<organism evidence="10">
    <name type="scientific">marine sediment metagenome</name>
    <dbReference type="NCBI Taxonomy" id="412755"/>
    <lineage>
        <taxon>unclassified sequences</taxon>
        <taxon>metagenomes</taxon>
        <taxon>ecological metagenomes</taxon>
    </lineage>
</organism>
<dbReference type="EC" id="2.7.11.1" evidence="2"/>
<dbReference type="PANTHER" id="PTHR12209:SF0">
    <property type="entry name" value="EKC_KEOPS COMPLEX SUBUNIT TP53RK"/>
    <property type="match status" value="1"/>
</dbReference>
<evidence type="ECO:0000259" key="9">
    <source>
        <dbReference type="PROSITE" id="PS50011"/>
    </source>
</evidence>
<dbReference type="GO" id="GO:0004674">
    <property type="term" value="F:protein serine/threonine kinase activity"/>
    <property type="evidence" value="ECO:0007669"/>
    <property type="project" value="UniProtKB-EC"/>
</dbReference>
<reference evidence="10" key="1">
    <citation type="journal article" date="2015" name="Nature">
        <title>Complex archaea that bridge the gap between prokaryotes and eukaryotes.</title>
        <authorList>
            <person name="Spang A."/>
            <person name="Saw J.H."/>
            <person name="Jorgensen S.L."/>
            <person name="Zaremba-Niedzwiedzka K."/>
            <person name="Martijn J."/>
            <person name="Lind A.E."/>
            <person name="van Eijk R."/>
            <person name="Schleper C."/>
            <person name="Guy L."/>
            <person name="Ettema T.J."/>
        </authorList>
    </citation>
    <scope>NUCLEOTIDE SEQUENCE</scope>
</reference>
<sequence>MNRAGTHTTSTAGDVVFADAASAALLGESLEAISNPLEAGMEQFKHNPSRTVYRGVINGQPVYVKHYHSRTLLHRIRRMLGRFDARHEMEFSLFLAQRGVQTPRPLAARWGRGEQWLVTETVAPAEPADVWHLKRLAEGLPGRRAIQRATVALAELFGRMHAAGVVHGDVHCGNVLVRTDSPTLELILIDLHRARRRRRVSRRARAANLAQLFHDRSNFTTRTERLRFLAHYLRASGAEGSLRGWQIMVEHFTAQHTGHQHTQRDRRALGTNRYFARIALADGWRGHVVLASKRRLARSQAAEQTFTLDQWHQTLGDLDALLDETTAERAKKSRSSLVLRRTIRVGDKDVDVYIKQHRRKRRWKVLLDCFRPSRALRAFRLGHALLTRRIAAALPLVALERRVGPFLTDNILITEALTWPRLDDFLATWLAPQPTGPARLSARQQHQLAKEVLWQMGRVLQQLHDNNFAHRDLKASNMFVRWELGQPPEIVLIDLDGLRRVRRISMRQRFQGLMRLNVSLLKCPAVNHAGKLRMLLGYLRRPGSGRIHFKPYWRVLDTWSARKLDQQIRSRRNVQLIRRQQATRETGA</sequence>
<dbReference type="Pfam" id="PF06293">
    <property type="entry name" value="Kdo"/>
    <property type="match status" value="2"/>
</dbReference>
<evidence type="ECO:0000256" key="5">
    <source>
        <dbReference type="ARBA" id="ARBA00022777"/>
    </source>
</evidence>
<dbReference type="InterPro" id="IPR011009">
    <property type="entry name" value="Kinase-like_dom_sf"/>
</dbReference>
<evidence type="ECO:0000256" key="3">
    <source>
        <dbReference type="ARBA" id="ARBA00022679"/>
    </source>
</evidence>
<dbReference type="InterPro" id="IPR008271">
    <property type="entry name" value="Ser/Thr_kinase_AS"/>
</dbReference>
<dbReference type="EMBL" id="LAZR01000119">
    <property type="protein sequence ID" value="KKN89370.1"/>
    <property type="molecule type" value="Genomic_DNA"/>
</dbReference>
<dbReference type="Gene3D" id="1.10.510.10">
    <property type="entry name" value="Transferase(Phosphotransferase) domain 1"/>
    <property type="match status" value="2"/>
</dbReference>
<dbReference type="InterPro" id="IPR000719">
    <property type="entry name" value="Prot_kinase_dom"/>
</dbReference>
<dbReference type="GO" id="GO:0005829">
    <property type="term" value="C:cytosol"/>
    <property type="evidence" value="ECO:0007669"/>
    <property type="project" value="TreeGrafter"/>
</dbReference>
<comment type="similarity">
    <text evidence="1">Belongs to the protein kinase superfamily. BUD32 family.</text>
</comment>
<evidence type="ECO:0000256" key="2">
    <source>
        <dbReference type="ARBA" id="ARBA00012513"/>
    </source>
</evidence>
<evidence type="ECO:0000256" key="8">
    <source>
        <dbReference type="ARBA" id="ARBA00048679"/>
    </source>
</evidence>
<protein>
    <recommendedName>
        <fullName evidence="2">non-specific serine/threonine protein kinase</fullName>
        <ecNumber evidence="2">2.7.11.1</ecNumber>
    </recommendedName>
</protein>
<dbReference type="PROSITE" id="PS00108">
    <property type="entry name" value="PROTEIN_KINASE_ST"/>
    <property type="match status" value="1"/>
</dbReference>
<keyword evidence="3" id="KW-0808">Transferase</keyword>
<dbReference type="PANTHER" id="PTHR12209">
    <property type="entry name" value="NON-SPECIFIC SERINE/THREONINE PROTEIN KINASE"/>
    <property type="match status" value="1"/>
</dbReference>
<comment type="caution">
    <text evidence="10">The sequence shown here is derived from an EMBL/GenBank/DDBJ whole genome shotgun (WGS) entry which is preliminary data.</text>
</comment>
<keyword evidence="5" id="KW-0418">Kinase</keyword>
<dbReference type="PROSITE" id="PS50011">
    <property type="entry name" value="PROTEIN_KINASE_DOM"/>
    <property type="match status" value="1"/>
</dbReference>
<evidence type="ECO:0000256" key="4">
    <source>
        <dbReference type="ARBA" id="ARBA00022741"/>
    </source>
</evidence>
<name>A0A0F9U828_9ZZZZ</name>
<keyword evidence="6" id="KW-0067">ATP-binding</keyword>
<feature type="domain" description="Protein kinase" evidence="9">
    <location>
        <begin position="274"/>
        <end position="588"/>
    </location>
</feature>
<keyword evidence="4" id="KW-0547">Nucleotide-binding</keyword>
<accession>A0A0F9U828</accession>
<evidence type="ECO:0000256" key="7">
    <source>
        <dbReference type="ARBA" id="ARBA00047899"/>
    </source>
</evidence>